<dbReference type="Proteomes" id="UP001281761">
    <property type="component" value="Unassembled WGS sequence"/>
</dbReference>
<keyword evidence="2" id="KW-1133">Transmembrane helix</keyword>
<feature type="compositionally biased region" description="Basic and acidic residues" evidence="1">
    <location>
        <begin position="2986"/>
        <end position="3004"/>
    </location>
</feature>
<evidence type="ECO:0000256" key="1">
    <source>
        <dbReference type="SAM" id="MobiDB-lite"/>
    </source>
</evidence>
<dbReference type="EMBL" id="JARBJD010000079">
    <property type="protein sequence ID" value="KAK2954390.1"/>
    <property type="molecule type" value="Genomic_DNA"/>
</dbReference>
<feature type="compositionally biased region" description="Basic and acidic residues" evidence="1">
    <location>
        <begin position="78"/>
        <end position="87"/>
    </location>
</feature>
<accession>A0ABQ9XSB1</accession>
<evidence type="ECO:0000313" key="3">
    <source>
        <dbReference type="EMBL" id="KAK2954390.1"/>
    </source>
</evidence>
<dbReference type="Gene3D" id="1.10.510.10">
    <property type="entry name" value="Transferase(Phosphotransferase) domain 1"/>
    <property type="match status" value="1"/>
</dbReference>
<dbReference type="InterPro" id="IPR011050">
    <property type="entry name" value="Pectin_lyase_fold/virulence"/>
</dbReference>
<feature type="region of interest" description="Disordered" evidence="1">
    <location>
        <begin position="2981"/>
        <end position="3007"/>
    </location>
</feature>
<feature type="transmembrane region" description="Helical" evidence="2">
    <location>
        <begin position="2789"/>
        <end position="2814"/>
    </location>
</feature>
<evidence type="ECO:0000313" key="4">
    <source>
        <dbReference type="Proteomes" id="UP001281761"/>
    </source>
</evidence>
<keyword evidence="2" id="KW-0812">Transmembrane</keyword>
<sequence length="3095" mass="336082">MLVHVVSLLFVTRSFQSRLSTSSLQEHLDHAYEHNTDNSPHSLVLPEGTFHCDSILLSSRSVAIAAQNQTTLSRQQSNRHENTDTPENRNYQTLFVMSNSSLSLSGLHTNLYQSAPNETPIHCAEIQSSSLSTTNCSFSWIGWTPLFIVKEGTDLGKSSVTIISCQLVSPSDRIVPLVNNILSHTVGTQISVNIVATSVKPGDHRMTTTLAHVTFSNVSSSPQSVPLVDGNLRQSMFGCSVTRCNNHLSGSTLRDMNGGGDFLSSNCTFSDCNTYSHDRPSIVGNTKANSDDPYTNQVYDGEKNPFTRFKVGTVTITNCSFSNIHYTVTVSSSSSMQGGSCLYSTTRLGHLLIDACSFSTCSVTSKTYNQFIYAGCILIYSQQAAPVGTKSSITSCSFVDWYPGDPAMTNHNGGAVGGYNIRTSLEITNSNMTLTGSKTQTWNGGFIASYEAESATAPLSITNCQLKGDGSSKGLCIVYMNGKVLNSNAISITDTSILDTNSTIYHYTAKSPSPFTMTRTHIRKADITFLLIKSKLHPALIVDCLLEQTTLKNDFCEIVTYVSGTIFSGTRTSSSTPPLFFSSTRPAVFHGCTFNDITTNENGLIVISDSGSLTLDTVSFTKCSGTKAAGVFHIMRTSLVASFCTFDDITGNTANILFVDRNCSLLFENCVFSLQDSDIADLRFSSSSTSILNGSSVVGCVSNRTLKTTENGNTLSDWLVFTTPEGSSPNKMKVGAWPASQEQSQETYPTLSDAFDHLSSTPNSVLMSDGPFEANTALQVSVVVEIGGNGTEAFSDHTTQLKTAGFNVLGNGKLTVRSILLVPSTPDSVLFSMSEDEMLELKSVTCQDLVGQTSNLVSLSAGQTRIVSSVFNNTQSSEALIAVTGSASLTLSDTLFVRIIRSGPDPNPVATTQCASCVQTQTSGAVTIVYSRFGGCASNGRAGVIDIASLDTSSTVMMEWCRFDRNKAGSGVDNENKGDDGIIDGFLESQRDIKFNTFESIPSVHHFLVDSTRPIVPTPPSLQFMSYGLNHYLAWADLKCLGPELLKNTTLLFLLGVRLHNNTHTAISTDYDYTETLSPFLFRNGSTSIDLTSGSALNVEQTSEIFCQVINASLSLMRVNFYFQQLDNTVFSVDEDSSLSLAQMIADWTALPLSHPFISSTGHTVKMYSSSLPSTIQVDGVPFIKATRPSLDGLFSFSYISTLAVSYSSQPFFEIQGICSGAIYYTNFSPTSNTTVPLIHISDSTLRLDSMTFTSFNSSTDGSVLVAESSKITHQKGSITSCSSPNGGAICCRRSNFIIKGVTYSKCSAQNGGALHLTSCNLHMIETTFTECSALNGGAISMFLSGSNEIIYEHTYYYTTFTACSATAEHEGQLVGKGGAIHVRGKSTHARPIKLTNFRFDQNTAGFGNDVFVDLEVIDGKGANYLQNCGGQSYSRWPHLEVEGISDETERDRISAFLNYPTISVTQAGSDRDTCKWPSAKCKTLGYTLQFLRSTYLNGSVYPRVARYTDLQFVSECVTLNDQHASLTSWTSTPPTLTLPDTLIDECSMCTINDRSRLSIEYLCFSLLPHHRVVDVTSAEGWVEMKKCPIIHKSETTISFSPIHSVGSHLALNNVTFNSSVKSSPPTFSVPLVQFSPTPSETGKLGNGSFKMNICRFVDLSFTDTPLIVLETTGTIVFSSPDLSSVTSGLSNGSILSLNGSSFKQQIDPDLWTNSYSASDLTTLLGEDSSMEWGHKWRTSSLVFWLVSPETEVILDCTDAAAHDHPNCGSSEFKCDILESAFTSASLNSINIISLASSTTLNSPLVFENTFQIKSSSSIQEIQMDEYASVELNNLTATLTFSSLKFAISSTCTSATVFVVSTGTLELSSCSMGPSNPLSNQLSPSTINLIEVKDSGSLNLTESSLSNLVFTHSTLGTAIYLKKGSTFTFTQTSSPFSSITSNGTGSLVLIEVENDDEIAEAKLKFESWAPTKTDDRFTLGEKNLFVAKHKNGSFDKLIYTWYPYDIETLYVFPDGNAHAKCGLAVLPCSSLSDGLSKVGEGKPVVVDGDITQQDTLSFDTTPAIIQSPLSALHQLSVSHDASVVSKSNNLSFLRLAFVPLGLSSPSNEETNERDQSLFTVVSGSLSLSDCSLSSFVLLSCPLITHTEGSLTLQSCAIDSIIRSQERGSLLATSMKQDMRLTIDDLTFSSMPSSPDSIAILLNFSAIETPSFALTKLNYGQPAEPTARFVEIVGKDISKWIAVNDPAFADSFTKDTDLNCLWSIDEEFDLSASLLFYLLPHAGPVGVERDGYGNDRCGYSSVWCPTIDQSLLRMEEQSTTEMEVMGNVDLTNSIVLSRQLQIRGGVNISTVHVLSDGSITSSLHHTLTAEYLFISLPDTHNPDAVFVSSSDLIKLNSLTVSSTAPSNAMLVQILGGQAELVRLTLNAGMKQNTELIQIASGDVDMTYISVASSLDNNQTIIRMKDGRVKVTNFTLTTSEAVDGRLFDLSGESVAVSNITLAHHTFSSAPFVFSSVGSTSLVEIHTKNCTTSHLVVTTDCDDVSFRQCSFSNVATHNSIEDTPQLCSWDDSLLSFQNCSTHLHSTEMTLLNQGAITTREGSLTLTSCTFSSNVHHHTLFPSLRHNVDCHDGNVTIVSVASGDGDSSSPHHWIASTNCTVKNGSDVLPAPFFTPTLISADSKSVFNKTRKEYDVTMKGTVLVPCGLTLEIFEHIAVSKTSFLEGNHIELPFDRENKTWNETTILFALPKDSFSDLNTKHDIRCRLLYGSGEHTDSFSLTRGSTDKISQAAQAVMIIVPIACAAILTLLVILIILLVLRRRNKKQQETVEKKELDDASTFPDEVKIEDVDHLTTAQQLIHTSTEGAPQNQSMLAVSHANSHDLHSTSSAQQRTHIQNQITAMQCEGDHAGVVVNRADTLYRALHVEKKLDLNKAMIRRQLVSGLEKVVKEHPNSELITRLSPHWILLDQCGTVCLKIENEHNTFQNTTKQSEEDRRWDAPEQESKENNESAVVSNPLKAAVFRLGLVLWEQVKAGVTPLIHNWDDTEMADLVKECLSFDPNDRPSLSDVKSRLSLQTVKSPIPAQPQQNDVAVTSRVTG</sequence>
<evidence type="ECO:0000256" key="2">
    <source>
        <dbReference type="SAM" id="Phobius"/>
    </source>
</evidence>
<proteinExistence type="predicted"/>
<comment type="caution">
    <text evidence="3">The sequence shown here is derived from an EMBL/GenBank/DDBJ whole genome shotgun (WGS) entry which is preliminary data.</text>
</comment>
<protein>
    <submittedName>
        <fullName evidence="3">Uncharacterized protein</fullName>
    </submittedName>
</protein>
<keyword evidence="4" id="KW-1185">Reference proteome</keyword>
<dbReference type="SUPFAM" id="SSF51126">
    <property type="entry name" value="Pectin lyase-like"/>
    <property type="match status" value="2"/>
</dbReference>
<dbReference type="InterPro" id="IPR011009">
    <property type="entry name" value="Kinase-like_dom_sf"/>
</dbReference>
<feature type="region of interest" description="Disordered" evidence="1">
    <location>
        <begin position="69"/>
        <end position="90"/>
    </location>
</feature>
<reference evidence="3 4" key="1">
    <citation type="journal article" date="2022" name="bioRxiv">
        <title>Genomics of Preaxostyla Flagellates Illuminates Evolutionary Transitions and the Path Towards Mitochondrial Loss.</title>
        <authorList>
            <person name="Novak L.V.F."/>
            <person name="Treitli S.C."/>
            <person name="Pyrih J."/>
            <person name="Halakuc P."/>
            <person name="Pipaliya S.V."/>
            <person name="Vacek V."/>
            <person name="Brzon O."/>
            <person name="Soukal P."/>
            <person name="Eme L."/>
            <person name="Dacks J.B."/>
            <person name="Karnkowska A."/>
            <person name="Elias M."/>
            <person name="Hampl V."/>
        </authorList>
    </citation>
    <scope>NUCLEOTIDE SEQUENCE [LARGE SCALE GENOMIC DNA]</scope>
    <source>
        <strain evidence="3">NAU3</strain>
        <tissue evidence="3">Gut</tissue>
    </source>
</reference>
<name>A0ABQ9XSB1_9EUKA</name>
<gene>
    <name evidence="3" type="ORF">BLNAU_10722</name>
</gene>
<dbReference type="SUPFAM" id="SSF56112">
    <property type="entry name" value="Protein kinase-like (PK-like)"/>
    <property type="match status" value="1"/>
</dbReference>
<keyword evidence="2" id="KW-0472">Membrane</keyword>
<organism evidence="3 4">
    <name type="scientific">Blattamonas nauphoetae</name>
    <dbReference type="NCBI Taxonomy" id="2049346"/>
    <lineage>
        <taxon>Eukaryota</taxon>
        <taxon>Metamonada</taxon>
        <taxon>Preaxostyla</taxon>
        <taxon>Oxymonadida</taxon>
        <taxon>Blattamonas</taxon>
    </lineage>
</organism>